<reference evidence="4" key="1">
    <citation type="journal article" date="2012" name="Fish Shellfish Immunol.">
        <title>Immune response of four dual-CRD C-type lectins to microbial challenges in giant freshwater prawn Macrobrachium rosenbergii.</title>
        <authorList>
            <person name="Ren Q."/>
            <person name="Li M."/>
            <person name="Du J."/>
            <person name="Zhang C.Y."/>
            <person name="Wang W."/>
        </authorList>
    </citation>
    <scope>NUCLEOTIDE SEQUENCE</scope>
</reference>
<name>I6W7T5_MACRS</name>
<feature type="domain" description="C-type lectin" evidence="3">
    <location>
        <begin position="192"/>
        <end position="317"/>
    </location>
</feature>
<dbReference type="EMBL" id="JQ349147">
    <property type="protein sequence ID" value="AFN20597.1"/>
    <property type="molecule type" value="mRNA"/>
</dbReference>
<dbReference type="SMART" id="SM00034">
    <property type="entry name" value="CLECT"/>
    <property type="match status" value="2"/>
</dbReference>
<protein>
    <submittedName>
        <fullName evidence="4">Lectin 1</fullName>
    </submittedName>
</protein>
<dbReference type="SUPFAM" id="SSF56436">
    <property type="entry name" value="C-type lectin-like"/>
    <property type="match status" value="2"/>
</dbReference>
<dbReference type="Gene3D" id="3.10.100.10">
    <property type="entry name" value="Mannose-Binding Protein A, subunit A"/>
    <property type="match status" value="2"/>
</dbReference>
<gene>
    <name evidence="4" type="primary">Lec1</name>
</gene>
<dbReference type="Pfam" id="PF00059">
    <property type="entry name" value="Lectin_C"/>
    <property type="match status" value="2"/>
</dbReference>
<dbReference type="InterPro" id="IPR016187">
    <property type="entry name" value="CTDL_fold"/>
</dbReference>
<dbReference type="AlphaFoldDB" id="I6W7T5"/>
<feature type="domain" description="C-type lectin" evidence="3">
    <location>
        <begin position="41"/>
        <end position="158"/>
    </location>
</feature>
<dbReference type="PANTHER" id="PTHR22801">
    <property type="entry name" value="LITHOSTATHINE"/>
    <property type="match status" value="1"/>
</dbReference>
<accession>I6W7T5</accession>
<dbReference type="PANTHER" id="PTHR22801:SF63">
    <property type="entry name" value="C-TYPE LECTIN DOMAIN-CONTAINING PROTEIN"/>
    <property type="match status" value="1"/>
</dbReference>
<keyword evidence="2" id="KW-0732">Signal</keyword>
<proteinExistence type="evidence at transcript level"/>
<feature type="signal peptide" evidence="2">
    <location>
        <begin position="1"/>
        <end position="32"/>
    </location>
</feature>
<evidence type="ECO:0000256" key="1">
    <source>
        <dbReference type="ARBA" id="ARBA00023157"/>
    </source>
</evidence>
<dbReference type="InterPro" id="IPR016186">
    <property type="entry name" value="C-type_lectin-like/link_sf"/>
</dbReference>
<dbReference type="PROSITE" id="PS00615">
    <property type="entry name" value="C_TYPE_LECTIN_1"/>
    <property type="match status" value="1"/>
</dbReference>
<dbReference type="CDD" id="cd00037">
    <property type="entry name" value="CLECT"/>
    <property type="match status" value="2"/>
</dbReference>
<dbReference type="InterPro" id="IPR050801">
    <property type="entry name" value="Ca-Dep_Lectins_ImmuneDev"/>
</dbReference>
<evidence type="ECO:0000259" key="3">
    <source>
        <dbReference type="PROSITE" id="PS50041"/>
    </source>
</evidence>
<keyword evidence="1" id="KW-1015">Disulfide bond</keyword>
<dbReference type="InterPro" id="IPR001304">
    <property type="entry name" value="C-type_lectin-like"/>
</dbReference>
<feature type="chain" id="PRO_5003706475" evidence="2">
    <location>
        <begin position="33"/>
        <end position="322"/>
    </location>
</feature>
<sequence>MNKNCYSPYICGTMKLLAYWYHFLLVPILCEAACQPPYHPVGDHCLLIDNVMRGSWQQMSAVCQAIGGHLVNLKDANILYDINRYITDQGMADVNYWVGATDNRYEGHWTWSDGTELKRVSPVWGRLYGQQPEGWDEDQNCGAIEVRDFYYLHDDSCEDSLYGIICQSDSDNEEMVTGSLPSYECPPPYEKIGNACLRVHVENAYNWTDAKELCYGLHTHMAKFDDANLIGDLYEYLMDKGVNTSLWIGGNDNDIEGHWVWHDGSEVRLGTPFWNVLNEMLQEPGGGDLQNCMFMFYGKTYHFGDDPCNNTRGVVCQYDVGY</sequence>
<dbReference type="PROSITE" id="PS50041">
    <property type="entry name" value="C_TYPE_LECTIN_2"/>
    <property type="match status" value="2"/>
</dbReference>
<dbReference type="InterPro" id="IPR018378">
    <property type="entry name" value="C-type_lectin_CS"/>
</dbReference>
<evidence type="ECO:0000313" key="4">
    <source>
        <dbReference type="EMBL" id="AFN20597.1"/>
    </source>
</evidence>
<evidence type="ECO:0000256" key="2">
    <source>
        <dbReference type="SAM" id="SignalP"/>
    </source>
</evidence>
<organism evidence="4">
    <name type="scientific">Macrobrachium rosenbergii</name>
    <name type="common">Giant fresh water prawn</name>
    <dbReference type="NCBI Taxonomy" id="79674"/>
    <lineage>
        <taxon>Eukaryota</taxon>
        <taxon>Metazoa</taxon>
        <taxon>Ecdysozoa</taxon>
        <taxon>Arthropoda</taxon>
        <taxon>Crustacea</taxon>
        <taxon>Multicrustacea</taxon>
        <taxon>Malacostraca</taxon>
        <taxon>Eumalacostraca</taxon>
        <taxon>Eucarida</taxon>
        <taxon>Decapoda</taxon>
        <taxon>Pleocyemata</taxon>
        <taxon>Caridea</taxon>
        <taxon>Palaemonoidea</taxon>
        <taxon>Palaemonidae</taxon>
        <taxon>Macrobrachium</taxon>
    </lineage>
</organism>